<sequence>MIPVNKTHRGFTLIELLVVIAIIAILIALLLPAVQQAREAARRSQCKNNLKQIGLALHNYHDAHLTFPPGTCTQEADTTGVSQANLCPTNIPTLNSGWHGWTWNAYILPFMDLANLYDALEVTSPPLVFIDDIRSGDGNNTARKAEIQQRLETFRCASDPSPTLFDKRAFSRRHVQNSGETANNIEVPLTNYVASHNTNQAAPIASWDCGIYQGRPESFLGVFGLNSKIRIRDITDGTSNTILVGERSYTFEYADGVNHGAGAMFLNGVTATSHNARCAYGSGGINLYLPSASTPSEIPRVYQYSSQHVGGAQFLFADGSVHFLSENIEFTMPAGQWGPVQLPTVDSILESLESRADGNVVGEF</sequence>
<evidence type="ECO:0000313" key="4">
    <source>
        <dbReference type="Proteomes" id="UP000319976"/>
    </source>
</evidence>
<dbReference type="AlphaFoldDB" id="A0A517TAL9"/>
<keyword evidence="1" id="KW-0472">Membrane</keyword>
<dbReference type="PANTHER" id="PTHR30093">
    <property type="entry name" value="GENERAL SECRETION PATHWAY PROTEIN G"/>
    <property type="match status" value="1"/>
</dbReference>
<dbReference type="InterPro" id="IPR045584">
    <property type="entry name" value="Pilin-like"/>
</dbReference>
<keyword evidence="1" id="KW-1133">Transmembrane helix</keyword>
<protein>
    <submittedName>
        <fullName evidence="3">Type II secretion system protein G</fullName>
    </submittedName>
</protein>
<dbReference type="Pfam" id="PF07963">
    <property type="entry name" value="N_methyl"/>
    <property type="match status" value="1"/>
</dbReference>
<evidence type="ECO:0000256" key="1">
    <source>
        <dbReference type="SAM" id="Phobius"/>
    </source>
</evidence>
<feature type="transmembrane region" description="Helical" evidence="1">
    <location>
        <begin position="12"/>
        <end position="34"/>
    </location>
</feature>
<dbReference type="Proteomes" id="UP000319976">
    <property type="component" value="Chromosome"/>
</dbReference>
<dbReference type="KEGG" id="chya:V22_26740"/>
<dbReference type="InterPro" id="IPR011453">
    <property type="entry name" value="DUF1559"/>
</dbReference>
<dbReference type="EMBL" id="CP036316">
    <property type="protein sequence ID" value="QDT65421.1"/>
    <property type="molecule type" value="Genomic_DNA"/>
</dbReference>
<dbReference type="PROSITE" id="PS00409">
    <property type="entry name" value="PROKAR_NTER_METHYL"/>
    <property type="match status" value="1"/>
</dbReference>
<evidence type="ECO:0000259" key="2">
    <source>
        <dbReference type="Pfam" id="PF07596"/>
    </source>
</evidence>
<proteinExistence type="predicted"/>
<dbReference type="SUPFAM" id="SSF54523">
    <property type="entry name" value="Pili subunits"/>
    <property type="match status" value="1"/>
</dbReference>
<reference evidence="3 4" key="1">
    <citation type="submission" date="2019-02" db="EMBL/GenBank/DDBJ databases">
        <title>Deep-cultivation of Planctomycetes and their phenomic and genomic characterization uncovers novel biology.</title>
        <authorList>
            <person name="Wiegand S."/>
            <person name="Jogler M."/>
            <person name="Boedeker C."/>
            <person name="Pinto D."/>
            <person name="Vollmers J."/>
            <person name="Rivas-Marin E."/>
            <person name="Kohn T."/>
            <person name="Peeters S.H."/>
            <person name="Heuer A."/>
            <person name="Rast P."/>
            <person name="Oberbeckmann S."/>
            <person name="Bunk B."/>
            <person name="Jeske O."/>
            <person name="Meyerdierks A."/>
            <person name="Storesund J.E."/>
            <person name="Kallscheuer N."/>
            <person name="Luecker S."/>
            <person name="Lage O.M."/>
            <person name="Pohl T."/>
            <person name="Merkel B.J."/>
            <person name="Hornburger P."/>
            <person name="Mueller R.-W."/>
            <person name="Bruemmer F."/>
            <person name="Labrenz M."/>
            <person name="Spormann A.M."/>
            <person name="Op den Camp H."/>
            <person name="Overmann J."/>
            <person name="Amann R."/>
            <person name="Jetten M.S.M."/>
            <person name="Mascher T."/>
            <person name="Medema M.H."/>
            <person name="Devos D.P."/>
            <person name="Kaster A.-K."/>
            <person name="Ovreas L."/>
            <person name="Rohde M."/>
            <person name="Galperin M.Y."/>
            <person name="Jogler C."/>
        </authorList>
    </citation>
    <scope>NUCLEOTIDE SEQUENCE [LARGE SCALE GENOMIC DNA]</scope>
    <source>
        <strain evidence="3 4">V22</strain>
    </source>
</reference>
<name>A0A517TAL9_9PLAN</name>
<dbReference type="Pfam" id="PF07596">
    <property type="entry name" value="SBP_bac_10"/>
    <property type="match status" value="1"/>
</dbReference>
<dbReference type="Gene3D" id="3.30.700.10">
    <property type="entry name" value="Glycoprotein, Type 4 Pilin"/>
    <property type="match status" value="1"/>
</dbReference>
<dbReference type="InterPro" id="IPR012902">
    <property type="entry name" value="N_methyl_site"/>
</dbReference>
<keyword evidence="4" id="KW-1185">Reference proteome</keyword>
<dbReference type="InterPro" id="IPR027558">
    <property type="entry name" value="Pre_pil_HX9DG_C"/>
</dbReference>
<accession>A0A517TAL9</accession>
<keyword evidence="1" id="KW-0812">Transmembrane</keyword>
<gene>
    <name evidence="3" type="primary">xcpT_24</name>
    <name evidence="3" type="ORF">V22_26740</name>
</gene>
<feature type="domain" description="DUF1559" evidence="2">
    <location>
        <begin position="35"/>
        <end position="330"/>
    </location>
</feature>
<dbReference type="OrthoDB" id="209901at2"/>
<dbReference type="RefSeq" id="WP_145263405.1">
    <property type="nucleotide sequence ID" value="NZ_CP036316.1"/>
</dbReference>
<dbReference type="PANTHER" id="PTHR30093:SF2">
    <property type="entry name" value="TYPE II SECRETION SYSTEM PROTEIN H"/>
    <property type="match status" value="1"/>
</dbReference>
<dbReference type="NCBIfam" id="TIGR04294">
    <property type="entry name" value="pre_pil_HX9DG"/>
    <property type="match status" value="1"/>
</dbReference>
<organism evidence="3 4">
    <name type="scientific">Calycomorphotria hydatis</name>
    <dbReference type="NCBI Taxonomy" id="2528027"/>
    <lineage>
        <taxon>Bacteria</taxon>
        <taxon>Pseudomonadati</taxon>
        <taxon>Planctomycetota</taxon>
        <taxon>Planctomycetia</taxon>
        <taxon>Planctomycetales</taxon>
        <taxon>Planctomycetaceae</taxon>
        <taxon>Calycomorphotria</taxon>
    </lineage>
</organism>
<dbReference type="NCBIfam" id="TIGR02532">
    <property type="entry name" value="IV_pilin_GFxxxE"/>
    <property type="match status" value="1"/>
</dbReference>
<evidence type="ECO:0000313" key="3">
    <source>
        <dbReference type="EMBL" id="QDT65421.1"/>
    </source>
</evidence>